<reference evidence="5" key="1">
    <citation type="submission" date="2016-09" db="EMBL/GenBank/DDBJ databases">
        <authorList>
            <person name="Wibberg D."/>
        </authorList>
    </citation>
    <scope>NUCLEOTIDE SEQUENCE [LARGE SCALE GENOMIC DNA]</scope>
</reference>
<dbReference type="Pfam" id="PF22483">
    <property type="entry name" value="Mu-transpos_C_2"/>
    <property type="match status" value="1"/>
</dbReference>
<keyword evidence="5" id="KW-1185">Reference proteome</keyword>
<evidence type="ECO:0000313" key="5">
    <source>
        <dbReference type="Proteomes" id="UP000184085"/>
    </source>
</evidence>
<evidence type="ECO:0000256" key="2">
    <source>
        <dbReference type="SAM" id="MobiDB-lite"/>
    </source>
</evidence>
<protein>
    <submittedName>
        <fullName evidence="4">Integrase</fullName>
    </submittedName>
</protein>
<feature type="region of interest" description="Disordered" evidence="2">
    <location>
        <begin position="463"/>
        <end position="489"/>
    </location>
</feature>
<dbReference type="Gene3D" id="3.30.420.10">
    <property type="entry name" value="Ribonuclease H-like superfamily/Ribonuclease H"/>
    <property type="match status" value="1"/>
</dbReference>
<sequence>MREIALRLKLSKTTVSTYLLRAREAGLNCWPLPADRDDDTTLKQALFQRVGRPPRDLTEPDWPRVSAEMKRKGVTLVLLWEEYRAAHPDGYGYTWFCQSYRAFESRLSPRYRNRHEAGATMQTDYAGQTVPIVDPATGAEYRAQIFVAVLGASNYTFAWASLSQKLPDWIEAQARALKFFHGVPKAIVCDNLRAAVAKPLWFEPSLTRTFSDMATHYDTTVLPTRPAKPRDKGKVEGAVLIVERWILARLRNRQFFSIEALNVAIAELVDDLNARTMRRVGRSRRELFEEIERPALQPLPDAPFEYAEWKRAKVHPDYHIEVLHSFYSVPHRLIGRQVDVRLTHRTLEIFYNHERVAVHHRRGPRGGHTTIREHMPKAHQRYGGMTPESLIERAARTGYHTAALVERLMRDRPHPEQGYRSALGVLNLRRQFTPDRLEAACERALTTGTISYGSVRSILITGLDRAPGPPEPVTAPPRHDNIRGPGYYQ</sequence>
<feature type="domain" description="Integrase catalytic" evidence="3">
    <location>
        <begin position="105"/>
        <end position="292"/>
    </location>
</feature>
<comment type="similarity">
    <text evidence="1">Belongs to the transposase IS21/IS408/IS1162 family.</text>
</comment>
<dbReference type="PANTHER" id="PTHR35004:SF8">
    <property type="entry name" value="TRANSPOSASE RV3428C-RELATED"/>
    <property type="match status" value="1"/>
</dbReference>
<gene>
    <name evidence="4" type="ORF">KARMA_0053</name>
</gene>
<dbReference type="PANTHER" id="PTHR35004">
    <property type="entry name" value="TRANSPOSASE RV3428C-RELATED"/>
    <property type="match status" value="1"/>
</dbReference>
<evidence type="ECO:0000259" key="3">
    <source>
        <dbReference type="PROSITE" id="PS50994"/>
    </source>
</evidence>
<dbReference type="EMBL" id="FMJB01000001">
    <property type="protein sequence ID" value="SCM65883.1"/>
    <property type="molecule type" value="Genomic_DNA"/>
</dbReference>
<organism evidence="4 5">
    <name type="scientific">Donghicola eburneus</name>
    <dbReference type="NCBI Taxonomy" id="393278"/>
    <lineage>
        <taxon>Bacteria</taxon>
        <taxon>Pseudomonadati</taxon>
        <taxon>Pseudomonadota</taxon>
        <taxon>Alphaproteobacteria</taxon>
        <taxon>Rhodobacterales</taxon>
        <taxon>Roseobacteraceae</taxon>
        <taxon>Donghicola</taxon>
    </lineage>
</organism>
<evidence type="ECO:0000256" key="1">
    <source>
        <dbReference type="ARBA" id="ARBA00009277"/>
    </source>
</evidence>
<name>A0A1M4MUT4_9RHOB</name>
<dbReference type="Proteomes" id="UP000184085">
    <property type="component" value="Unassembled WGS sequence"/>
</dbReference>
<dbReference type="SUPFAM" id="SSF53098">
    <property type="entry name" value="Ribonuclease H-like"/>
    <property type="match status" value="1"/>
</dbReference>
<dbReference type="PROSITE" id="PS50994">
    <property type="entry name" value="INTEGRASE"/>
    <property type="match status" value="1"/>
</dbReference>
<dbReference type="GO" id="GO:0003676">
    <property type="term" value="F:nucleic acid binding"/>
    <property type="evidence" value="ECO:0007669"/>
    <property type="project" value="InterPro"/>
</dbReference>
<dbReference type="InterPro" id="IPR012337">
    <property type="entry name" value="RNaseH-like_sf"/>
</dbReference>
<dbReference type="GO" id="GO:0015074">
    <property type="term" value="P:DNA integration"/>
    <property type="evidence" value="ECO:0007669"/>
    <property type="project" value="InterPro"/>
</dbReference>
<dbReference type="AlphaFoldDB" id="A0A1M4MUT4"/>
<dbReference type="NCBIfam" id="NF033546">
    <property type="entry name" value="transpos_IS21"/>
    <property type="match status" value="1"/>
</dbReference>
<dbReference type="InterPro" id="IPR001584">
    <property type="entry name" value="Integrase_cat-core"/>
</dbReference>
<dbReference type="InterPro" id="IPR054353">
    <property type="entry name" value="IstA-like_C"/>
</dbReference>
<evidence type="ECO:0000313" key="4">
    <source>
        <dbReference type="EMBL" id="SCM65883.1"/>
    </source>
</evidence>
<dbReference type="Pfam" id="PF00665">
    <property type="entry name" value="rve"/>
    <property type="match status" value="1"/>
</dbReference>
<dbReference type="InterPro" id="IPR036397">
    <property type="entry name" value="RNaseH_sf"/>
</dbReference>
<proteinExistence type="inferred from homology"/>
<accession>A0A1M4MUT4</accession>